<dbReference type="AlphaFoldDB" id="A0A5C7FHM0"/>
<keyword evidence="1" id="KW-1133">Transmembrane helix</keyword>
<evidence type="ECO:0000256" key="1">
    <source>
        <dbReference type="SAM" id="Phobius"/>
    </source>
</evidence>
<sequence length="139" mass="15428">MYSKYRGVAPLKPKKTLHHDYAIAVFFDAVYRFEWRIGCVYVVVVQYFIVLVSVLKEMEGWGTDLTSLLIGSVGNAAGRGHLFLRVGVGEGQHFGGNFLCQETESTKARRGGGGRIKKRVTDLKPGRQVIGNPLRKTGK</sequence>
<gene>
    <name evidence="2" type="ORF">FUA23_08410</name>
</gene>
<comment type="caution">
    <text evidence="2">The sequence shown here is derived from an EMBL/GenBank/DDBJ whole genome shotgun (WGS) entry which is preliminary data.</text>
</comment>
<keyword evidence="1" id="KW-0472">Membrane</keyword>
<reference evidence="2 3" key="1">
    <citation type="submission" date="2019-08" db="EMBL/GenBank/DDBJ databases">
        <title>Lewinella sp. strain SSH13 Genome sequencing and assembly.</title>
        <authorList>
            <person name="Kim I."/>
        </authorList>
    </citation>
    <scope>NUCLEOTIDE SEQUENCE [LARGE SCALE GENOMIC DNA]</scope>
    <source>
        <strain evidence="2 3">SSH13</strain>
    </source>
</reference>
<name>A0A5C7FHM0_9BACT</name>
<keyword evidence="3" id="KW-1185">Reference proteome</keyword>
<proteinExistence type="predicted"/>
<feature type="transmembrane region" description="Helical" evidence="1">
    <location>
        <begin position="35"/>
        <end position="55"/>
    </location>
</feature>
<protein>
    <submittedName>
        <fullName evidence="2">Uncharacterized protein</fullName>
    </submittedName>
</protein>
<dbReference type="Proteomes" id="UP000321907">
    <property type="component" value="Unassembled WGS sequence"/>
</dbReference>
<evidence type="ECO:0000313" key="2">
    <source>
        <dbReference type="EMBL" id="TXF89968.1"/>
    </source>
</evidence>
<evidence type="ECO:0000313" key="3">
    <source>
        <dbReference type="Proteomes" id="UP000321907"/>
    </source>
</evidence>
<dbReference type="EMBL" id="VOXD01000010">
    <property type="protein sequence ID" value="TXF89968.1"/>
    <property type="molecule type" value="Genomic_DNA"/>
</dbReference>
<keyword evidence="1" id="KW-0812">Transmembrane</keyword>
<dbReference type="RefSeq" id="WP_147930288.1">
    <property type="nucleotide sequence ID" value="NZ_VOXD01000010.1"/>
</dbReference>
<organism evidence="2 3">
    <name type="scientific">Neolewinella aurantiaca</name>
    <dbReference type="NCBI Taxonomy" id="2602767"/>
    <lineage>
        <taxon>Bacteria</taxon>
        <taxon>Pseudomonadati</taxon>
        <taxon>Bacteroidota</taxon>
        <taxon>Saprospiria</taxon>
        <taxon>Saprospirales</taxon>
        <taxon>Lewinellaceae</taxon>
        <taxon>Neolewinella</taxon>
    </lineage>
</organism>
<accession>A0A5C7FHM0</accession>